<keyword evidence="2" id="KW-1185">Reference proteome</keyword>
<proteinExistence type="predicted"/>
<evidence type="ECO:0000313" key="2">
    <source>
        <dbReference type="Proteomes" id="UP000192656"/>
    </source>
</evidence>
<evidence type="ECO:0000313" key="1">
    <source>
        <dbReference type="EMBL" id="SMD14565.1"/>
    </source>
</evidence>
<dbReference type="Proteomes" id="UP000192656">
    <property type="component" value="Unassembled WGS sequence"/>
</dbReference>
<name>A0A1W2EXY9_9HYPH</name>
<reference evidence="1 2" key="1">
    <citation type="submission" date="2017-04" db="EMBL/GenBank/DDBJ databases">
        <authorList>
            <person name="Afonso C.L."/>
            <person name="Miller P.J."/>
            <person name="Scott M.A."/>
            <person name="Spackman E."/>
            <person name="Goraichik I."/>
            <person name="Dimitrov K.M."/>
            <person name="Suarez D.L."/>
            <person name="Swayne D.E."/>
        </authorList>
    </citation>
    <scope>NUCLEOTIDE SEQUENCE [LARGE SCALE GENOMIC DNA]</scope>
    <source>
        <strain evidence="1 2">CGMCC 1.10972</strain>
    </source>
</reference>
<gene>
    <name evidence="1" type="ORF">SAMN06297251_1428</name>
</gene>
<dbReference type="AlphaFoldDB" id="A0A1W2EXY9"/>
<protein>
    <submittedName>
        <fullName evidence="1">Uncharacterized protein</fullName>
    </submittedName>
</protein>
<dbReference type="EMBL" id="FWXR01000042">
    <property type="protein sequence ID" value="SMD14565.1"/>
    <property type="molecule type" value="Genomic_DNA"/>
</dbReference>
<accession>A0A1W2EXY9</accession>
<dbReference type="RefSeq" id="WP_084413123.1">
    <property type="nucleotide sequence ID" value="NZ_FWXR01000042.1"/>
</dbReference>
<organism evidence="1 2">
    <name type="scientific">Fulvimarina manganoxydans</name>
    <dbReference type="NCBI Taxonomy" id="937218"/>
    <lineage>
        <taxon>Bacteria</taxon>
        <taxon>Pseudomonadati</taxon>
        <taxon>Pseudomonadota</taxon>
        <taxon>Alphaproteobacteria</taxon>
        <taxon>Hyphomicrobiales</taxon>
        <taxon>Aurantimonadaceae</taxon>
        <taxon>Fulvimarina</taxon>
    </lineage>
</organism>
<sequence>MANAFIARMALPCKTTTNFSDEDSNPDVAGLQGLAMSDEDGTCLAHLISRPIGSREIGGIPYITGWGPIMRITEIPDLPDEFKSQMIEAARSARRQPHLGQDNGEVGALRSLDAGRHVAIYGVDTTPDMISDGNNVKGAAPSIPNRAGPVFSRDEVVSARRILGAIAQCGEYVADLAYDHSAALKGGRRTEPASEELCLKLAGLGLVTATRTPTGFILRCPKIGPQLD</sequence>